<evidence type="ECO:0000313" key="2">
    <source>
        <dbReference type="EMBL" id="KAJ7701251.1"/>
    </source>
</evidence>
<evidence type="ECO:0000313" key="3">
    <source>
        <dbReference type="Proteomes" id="UP001221757"/>
    </source>
</evidence>
<reference evidence="2" key="1">
    <citation type="submission" date="2023-03" db="EMBL/GenBank/DDBJ databases">
        <title>Massive genome expansion in bonnet fungi (Mycena s.s.) driven by repeated elements and novel gene families across ecological guilds.</title>
        <authorList>
            <consortium name="Lawrence Berkeley National Laboratory"/>
            <person name="Harder C.B."/>
            <person name="Miyauchi S."/>
            <person name="Viragh M."/>
            <person name="Kuo A."/>
            <person name="Thoen E."/>
            <person name="Andreopoulos B."/>
            <person name="Lu D."/>
            <person name="Skrede I."/>
            <person name="Drula E."/>
            <person name="Henrissat B."/>
            <person name="Morin E."/>
            <person name="Kohler A."/>
            <person name="Barry K."/>
            <person name="LaButti K."/>
            <person name="Morin E."/>
            <person name="Salamov A."/>
            <person name="Lipzen A."/>
            <person name="Mereny Z."/>
            <person name="Hegedus B."/>
            <person name="Baldrian P."/>
            <person name="Stursova M."/>
            <person name="Weitz H."/>
            <person name="Taylor A."/>
            <person name="Grigoriev I.V."/>
            <person name="Nagy L.G."/>
            <person name="Martin F."/>
            <person name="Kauserud H."/>
        </authorList>
    </citation>
    <scope>NUCLEOTIDE SEQUENCE</scope>
    <source>
        <strain evidence="2">CBHHK067</strain>
    </source>
</reference>
<accession>A0AAD7GPI9</accession>
<organism evidence="2 3">
    <name type="scientific">Mycena rosella</name>
    <name type="common">Pink bonnet</name>
    <name type="synonym">Agaricus rosellus</name>
    <dbReference type="NCBI Taxonomy" id="1033263"/>
    <lineage>
        <taxon>Eukaryota</taxon>
        <taxon>Fungi</taxon>
        <taxon>Dikarya</taxon>
        <taxon>Basidiomycota</taxon>
        <taxon>Agaricomycotina</taxon>
        <taxon>Agaricomycetes</taxon>
        <taxon>Agaricomycetidae</taxon>
        <taxon>Agaricales</taxon>
        <taxon>Marasmiineae</taxon>
        <taxon>Mycenaceae</taxon>
        <taxon>Mycena</taxon>
    </lineage>
</organism>
<feature type="region of interest" description="Disordered" evidence="1">
    <location>
        <begin position="1"/>
        <end position="32"/>
    </location>
</feature>
<feature type="region of interest" description="Disordered" evidence="1">
    <location>
        <begin position="342"/>
        <end position="369"/>
    </location>
</feature>
<sequence length="458" mass="50965">MISLASPRTRVDSDTPSALRDPPPYTPTHSRVSSFRSPQLEVLFYCPAVKTVSAAWSSNRTIPVYGDHDVVGGKIIVDPSCRSGRVILTISGTVVYNYTQEDIELPYLEHAGKRKHVFFFRSAVIEVTSSNSNSPRSGFSQVFKRRQTVPSLESDMRAFPFSFEFGRRVQAGDSLPPTFSSFDSSRMPFEISYQVTATWEPLKLTHQSSLLTIPIVIRPDPDFQSVDAHPESRISWLEIPLKSQRPVPFRCAITVPSALTFPRTAPIPFFVVFTTVPRSKTLAREIATDATISISVSRHMSITEGGSVISSTPESIVSDAGSGARPPRFKTNMIKRIKSRTSLWSLQSSKSSNSRDLPPEVSSPQPPRCTFSETRIIYNGMCIGFPKRPRLHRDSSKTHPSLEAHHALPDGLHKGAITLNRNMLASIDWGGISLKYYLEVSVLVGQDELRTKFVLRIT</sequence>
<evidence type="ECO:0000256" key="1">
    <source>
        <dbReference type="SAM" id="MobiDB-lite"/>
    </source>
</evidence>
<feature type="region of interest" description="Disordered" evidence="1">
    <location>
        <begin position="307"/>
        <end position="328"/>
    </location>
</feature>
<dbReference type="EMBL" id="JARKIE010000018">
    <property type="protein sequence ID" value="KAJ7701251.1"/>
    <property type="molecule type" value="Genomic_DNA"/>
</dbReference>
<gene>
    <name evidence="2" type="ORF">B0H17DRAFT_1046295</name>
</gene>
<comment type="caution">
    <text evidence="2">The sequence shown here is derived from an EMBL/GenBank/DDBJ whole genome shotgun (WGS) entry which is preliminary data.</text>
</comment>
<name>A0AAD7GPI9_MYCRO</name>
<keyword evidence="3" id="KW-1185">Reference proteome</keyword>
<dbReference type="AlphaFoldDB" id="A0AAD7GPI9"/>
<dbReference type="Proteomes" id="UP001221757">
    <property type="component" value="Unassembled WGS sequence"/>
</dbReference>
<proteinExistence type="predicted"/>
<feature type="compositionally biased region" description="Low complexity" evidence="1">
    <location>
        <begin position="342"/>
        <end position="355"/>
    </location>
</feature>
<protein>
    <submittedName>
        <fullName evidence="2">Uncharacterized protein</fullName>
    </submittedName>
</protein>